<evidence type="ECO:0000313" key="3">
    <source>
        <dbReference type="Proteomes" id="UP000199048"/>
    </source>
</evidence>
<evidence type="ECO:0000259" key="1">
    <source>
        <dbReference type="Pfam" id="PF12728"/>
    </source>
</evidence>
<dbReference type="GO" id="GO:0003677">
    <property type="term" value="F:DNA binding"/>
    <property type="evidence" value="ECO:0007669"/>
    <property type="project" value="InterPro"/>
</dbReference>
<dbReference type="InterPro" id="IPR010093">
    <property type="entry name" value="SinI_DNA-bd"/>
</dbReference>
<protein>
    <submittedName>
        <fullName evidence="2">DNA binding domain-containing protein, excisionase family</fullName>
    </submittedName>
</protein>
<dbReference type="Proteomes" id="UP000199048">
    <property type="component" value="Unassembled WGS sequence"/>
</dbReference>
<gene>
    <name evidence="2" type="ORF">SAMN05192568_101756</name>
</gene>
<dbReference type="InterPro" id="IPR041657">
    <property type="entry name" value="HTH_17"/>
</dbReference>
<reference evidence="3" key="1">
    <citation type="submission" date="2016-10" db="EMBL/GenBank/DDBJ databases">
        <authorList>
            <person name="Varghese N."/>
            <person name="Submissions S."/>
        </authorList>
    </citation>
    <scope>NUCLEOTIDE SEQUENCE [LARGE SCALE GENOMIC DNA]</scope>
    <source>
        <strain evidence="3">BL36</strain>
    </source>
</reference>
<dbReference type="InterPro" id="IPR009061">
    <property type="entry name" value="DNA-bd_dom_put_sf"/>
</dbReference>
<name>A0A1I4ML80_9HYPH</name>
<dbReference type="NCBIfam" id="TIGR01764">
    <property type="entry name" value="excise"/>
    <property type="match status" value="1"/>
</dbReference>
<organism evidence="2 3">
    <name type="scientific">Methylobacterium pseudosasicola</name>
    <dbReference type="NCBI Taxonomy" id="582667"/>
    <lineage>
        <taxon>Bacteria</taxon>
        <taxon>Pseudomonadati</taxon>
        <taxon>Pseudomonadota</taxon>
        <taxon>Alphaproteobacteria</taxon>
        <taxon>Hyphomicrobiales</taxon>
        <taxon>Methylobacteriaceae</taxon>
        <taxon>Methylobacterium</taxon>
    </lineage>
</organism>
<feature type="domain" description="Helix-turn-helix" evidence="1">
    <location>
        <begin position="90"/>
        <end position="137"/>
    </location>
</feature>
<sequence>MTVTTERRDRQSCMENVPFVASDEEALIAREAVARLRPIAEGNQDVRLRVMESVDVVVPVPARALRLIVDVLACMGDQRAVSFIPLDAELTTQQAADLLNVSRPHLVGLLERGELPFRRVGAHRRVRAADLIAFKRKDEAQRKDALDRMAALSQDLGLD</sequence>
<dbReference type="SUPFAM" id="SSF46955">
    <property type="entry name" value="Putative DNA-binding domain"/>
    <property type="match status" value="1"/>
</dbReference>
<dbReference type="AlphaFoldDB" id="A0A1I4ML80"/>
<dbReference type="STRING" id="582667.SAMN05192568_101756"/>
<dbReference type="Pfam" id="PF12728">
    <property type="entry name" value="HTH_17"/>
    <property type="match status" value="1"/>
</dbReference>
<evidence type="ECO:0000313" key="2">
    <source>
        <dbReference type="EMBL" id="SFM04014.1"/>
    </source>
</evidence>
<proteinExistence type="predicted"/>
<accession>A0A1I4ML80</accession>
<dbReference type="EMBL" id="FOTK01000017">
    <property type="protein sequence ID" value="SFM04014.1"/>
    <property type="molecule type" value="Genomic_DNA"/>
</dbReference>
<keyword evidence="3" id="KW-1185">Reference proteome</keyword>